<dbReference type="AlphaFoldDB" id="A0A923G7G6"/>
<organism evidence="1">
    <name type="scientific">Pseudomonas peradeniyensis</name>
    <dbReference type="NCBI Taxonomy" id="2745488"/>
    <lineage>
        <taxon>Bacteria</taxon>
        <taxon>Pseudomonadati</taxon>
        <taxon>Pseudomonadota</taxon>
        <taxon>Gammaproteobacteria</taxon>
        <taxon>Pseudomonadales</taxon>
        <taxon>Pseudomonadaceae</taxon>
        <taxon>Pseudomonas</taxon>
    </lineage>
</organism>
<dbReference type="RefSeq" id="WP_186732933.1">
    <property type="nucleotide sequence ID" value="NZ_JABWRJ020000005.1"/>
</dbReference>
<reference evidence="1" key="1">
    <citation type="journal article" date="2020" name="Microorganisms">
        <title>Reliable Identification of Environmental Pseudomonas Isolates Using the rpoD Gene.</title>
        <authorList>
            <consortium name="The Broad Institute Genome Sequencing Platform"/>
            <person name="Girard L."/>
            <person name="Lood C."/>
            <person name="Rokni-Zadeh H."/>
            <person name="van Noort V."/>
            <person name="Lavigne R."/>
            <person name="De Mot R."/>
        </authorList>
    </citation>
    <scope>NUCLEOTIDE SEQUENCE</scope>
    <source>
        <strain evidence="1">BW13M1</strain>
    </source>
</reference>
<evidence type="ECO:0000313" key="1">
    <source>
        <dbReference type="EMBL" id="MBC3446036.1"/>
    </source>
</evidence>
<sequence length="288" mass="32588">MIIKKAALTEEAGTWVFRGAPYSGAALEFMDGDLMWGGLYDNGCYIGDYRSEFILEGECVGIESERDYTGEQFFLGGEVYNGFAYEFVGEVCVSEQLFEYGWVIAEVTYYSGGQLRSLEVGEDVIQQYEWYENGDLINAMLYKRDAFMMSLGFSMSGLQRLTLMGDYFGKVSTVSNSIRFPVLREKKELSELICGSRLSLSGDGVDESAIKYLLSGENLSYVKELCVDRISDSPETLGRLRTLDQLKELKVAEDEGKRDFWRKWCAEFKALHTECDVYFNNRLVGLGA</sequence>
<comment type="caution">
    <text evidence="1">The sequence shown here is derived from an EMBL/GenBank/DDBJ whole genome shotgun (WGS) entry which is preliminary data.</text>
</comment>
<accession>A0A923G7G6</accession>
<reference evidence="1" key="2">
    <citation type="submission" date="2020-07" db="EMBL/GenBank/DDBJ databases">
        <authorList>
            <person name="Lood C."/>
            <person name="Girard L."/>
        </authorList>
    </citation>
    <scope>NUCLEOTIDE SEQUENCE</scope>
    <source>
        <strain evidence="1">BW13M1</strain>
    </source>
</reference>
<gene>
    <name evidence="1" type="ORF">HU751_09650</name>
</gene>
<proteinExistence type="predicted"/>
<name>A0A923G7G6_9PSED</name>
<dbReference type="EMBL" id="JABWRJ010000009">
    <property type="protein sequence ID" value="MBC3446036.1"/>
    <property type="molecule type" value="Genomic_DNA"/>
</dbReference>
<protein>
    <submittedName>
        <fullName evidence="1">Uncharacterized protein</fullName>
    </submittedName>
</protein>